<dbReference type="Proteomes" id="UP000634136">
    <property type="component" value="Unassembled WGS sequence"/>
</dbReference>
<evidence type="ECO:0000313" key="2">
    <source>
        <dbReference type="EMBL" id="KAF7822759.1"/>
    </source>
</evidence>
<dbReference type="EMBL" id="JAAIUW010000007">
    <property type="protein sequence ID" value="KAF7822759.1"/>
    <property type="molecule type" value="Genomic_DNA"/>
</dbReference>
<accession>A0A834TKG5</accession>
<gene>
    <name evidence="2" type="ORF">G2W53_020903</name>
</gene>
<proteinExistence type="predicted"/>
<reference evidence="2" key="1">
    <citation type="submission" date="2020-09" db="EMBL/GenBank/DDBJ databases">
        <title>Genome-Enabled Discovery of Anthraquinone Biosynthesis in Senna tora.</title>
        <authorList>
            <person name="Kang S.-H."/>
            <person name="Pandey R.P."/>
            <person name="Lee C.-M."/>
            <person name="Sim J.-S."/>
            <person name="Jeong J.-T."/>
            <person name="Choi B.-S."/>
            <person name="Jung M."/>
            <person name="Ginzburg D."/>
            <person name="Zhao K."/>
            <person name="Won S.Y."/>
            <person name="Oh T.-J."/>
            <person name="Yu Y."/>
            <person name="Kim N.-H."/>
            <person name="Lee O.R."/>
            <person name="Lee T.-H."/>
            <person name="Bashyal P."/>
            <person name="Kim T.-S."/>
            <person name="Lee W.-H."/>
            <person name="Kawkins C."/>
            <person name="Kim C.-K."/>
            <person name="Kim J.S."/>
            <person name="Ahn B.O."/>
            <person name="Rhee S.Y."/>
            <person name="Sohng J.K."/>
        </authorList>
    </citation>
    <scope>NUCLEOTIDE SEQUENCE</scope>
    <source>
        <tissue evidence="2">Leaf</tissue>
    </source>
</reference>
<dbReference type="AlphaFoldDB" id="A0A834TKG5"/>
<evidence type="ECO:0000313" key="3">
    <source>
        <dbReference type="Proteomes" id="UP000634136"/>
    </source>
</evidence>
<keyword evidence="3" id="KW-1185">Reference proteome</keyword>
<organism evidence="2 3">
    <name type="scientific">Senna tora</name>
    <dbReference type="NCBI Taxonomy" id="362788"/>
    <lineage>
        <taxon>Eukaryota</taxon>
        <taxon>Viridiplantae</taxon>
        <taxon>Streptophyta</taxon>
        <taxon>Embryophyta</taxon>
        <taxon>Tracheophyta</taxon>
        <taxon>Spermatophyta</taxon>
        <taxon>Magnoliopsida</taxon>
        <taxon>eudicotyledons</taxon>
        <taxon>Gunneridae</taxon>
        <taxon>Pentapetalae</taxon>
        <taxon>rosids</taxon>
        <taxon>fabids</taxon>
        <taxon>Fabales</taxon>
        <taxon>Fabaceae</taxon>
        <taxon>Caesalpinioideae</taxon>
        <taxon>Cassia clade</taxon>
        <taxon>Senna</taxon>
    </lineage>
</organism>
<keyword evidence="1" id="KW-0732">Signal</keyword>
<name>A0A834TKG5_9FABA</name>
<evidence type="ECO:0000256" key="1">
    <source>
        <dbReference type="SAM" id="SignalP"/>
    </source>
</evidence>
<feature type="signal peptide" evidence="1">
    <location>
        <begin position="1"/>
        <end position="19"/>
    </location>
</feature>
<feature type="chain" id="PRO_5032674408" evidence="1">
    <location>
        <begin position="20"/>
        <end position="98"/>
    </location>
</feature>
<sequence>MSANCFTLFFFIIFSASSPSPLSLDLRSGFEIRHHCRQDPHHRRRDLQLYTFISGDDGGHGVIGEEFRFLGKGEVQADQEVGSIRYVRWWRSDGEEAE</sequence>
<protein>
    <submittedName>
        <fullName evidence="2">Uncharacterized protein</fullName>
    </submittedName>
</protein>
<comment type="caution">
    <text evidence="2">The sequence shown here is derived from an EMBL/GenBank/DDBJ whole genome shotgun (WGS) entry which is preliminary data.</text>
</comment>